<proteinExistence type="inferred from homology"/>
<dbReference type="Pfam" id="PF17862">
    <property type="entry name" value="AAA_lid_3"/>
    <property type="match status" value="1"/>
</dbReference>
<dbReference type="SUPFAM" id="SSF52540">
    <property type="entry name" value="P-loop containing nucleoside triphosphate hydrolases"/>
    <property type="match status" value="2"/>
</dbReference>
<evidence type="ECO:0000313" key="9">
    <source>
        <dbReference type="Proteomes" id="UP000051530"/>
    </source>
</evidence>
<dbReference type="GO" id="GO:0005634">
    <property type="term" value="C:nucleus"/>
    <property type="evidence" value="ECO:0007669"/>
    <property type="project" value="TreeGrafter"/>
</dbReference>
<dbReference type="Gene3D" id="1.10.8.60">
    <property type="match status" value="2"/>
</dbReference>
<dbReference type="InterPro" id="IPR003593">
    <property type="entry name" value="AAA+_ATPase"/>
</dbReference>
<dbReference type="PROSITE" id="PS00674">
    <property type="entry name" value="AAA"/>
    <property type="match status" value="1"/>
</dbReference>
<dbReference type="SMART" id="SM00382">
    <property type="entry name" value="AAA"/>
    <property type="match status" value="1"/>
</dbReference>
<dbReference type="GO" id="GO:0005737">
    <property type="term" value="C:cytoplasm"/>
    <property type="evidence" value="ECO:0007669"/>
    <property type="project" value="UniProtKB-SubCell"/>
</dbReference>
<dbReference type="Pfam" id="PF00004">
    <property type="entry name" value="AAA"/>
    <property type="match status" value="1"/>
</dbReference>
<dbReference type="InterPro" id="IPR003959">
    <property type="entry name" value="ATPase_AAA_core"/>
</dbReference>
<evidence type="ECO:0000256" key="4">
    <source>
        <dbReference type="ARBA" id="ARBA00022741"/>
    </source>
</evidence>
<evidence type="ECO:0000256" key="2">
    <source>
        <dbReference type="ARBA" id="ARBA00006914"/>
    </source>
</evidence>
<organism evidence="8 9">
    <name type="scientific">Pseudoloma neurophilia</name>
    <dbReference type="NCBI Taxonomy" id="146866"/>
    <lineage>
        <taxon>Eukaryota</taxon>
        <taxon>Fungi</taxon>
        <taxon>Fungi incertae sedis</taxon>
        <taxon>Microsporidia</taxon>
        <taxon>Pseudoloma</taxon>
    </lineage>
</organism>
<keyword evidence="9" id="KW-1185">Reference proteome</keyword>
<dbReference type="Gene3D" id="3.40.50.300">
    <property type="entry name" value="P-loop containing nucleotide triphosphate hydrolases"/>
    <property type="match status" value="2"/>
</dbReference>
<dbReference type="PANTHER" id="PTHR23077">
    <property type="entry name" value="AAA-FAMILY ATPASE"/>
    <property type="match status" value="1"/>
</dbReference>
<comment type="caution">
    <text evidence="8">The sequence shown here is derived from an EMBL/GenBank/DDBJ whole genome shotgun (WGS) entry which is preliminary data.</text>
</comment>
<feature type="domain" description="AAA+ ATPase" evidence="7">
    <location>
        <begin position="286"/>
        <end position="420"/>
    </location>
</feature>
<dbReference type="FunFam" id="3.40.50.300:FF:000567">
    <property type="entry name" value="ATPase, AAA family protein"/>
    <property type="match status" value="1"/>
</dbReference>
<dbReference type="VEuPathDB" id="MicrosporidiaDB:M153_507000143"/>
<comment type="subcellular location">
    <subcellularLocation>
        <location evidence="1">Cytoplasm</location>
    </subcellularLocation>
</comment>
<dbReference type="EMBL" id="LGUB01000191">
    <property type="protein sequence ID" value="KRH93870.1"/>
    <property type="molecule type" value="Genomic_DNA"/>
</dbReference>
<dbReference type="GO" id="GO:0003723">
    <property type="term" value="F:RNA binding"/>
    <property type="evidence" value="ECO:0007669"/>
    <property type="project" value="TreeGrafter"/>
</dbReference>
<keyword evidence="4 6" id="KW-0547">Nucleotide-binding</keyword>
<keyword evidence="5 6" id="KW-0067">ATP-binding</keyword>
<dbReference type="GO" id="GO:0005524">
    <property type="term" value="F:ATP binding"/>
    <property type="evidence" value="ECO:0007669"/>
    <property type="project" value="UniProtKB-KW"/>
</dbReference>
<reference evidence="8 9" key="1">
    <citation type="submission" date="2015-07" db="EMBL/GenBank/DDBJ databases">
        <title>The genome of Pseudoloma neurophilia, a relevant intracellular parasite of the zebrafish.</title>
        <authorList>
            <person name="Ndikumana S."/>
            <person name="Pelin A."/>
            <person name="Sanders J."/>
            <person name="Corradi N."/>
        </authorList>
    </citation>
    <scope>NUCLEOTIDE SEQUENCE [LARGE SCALE GENOMIC DNA]</scope>
    <source>
        <strain evidence="8 9">MK1</strain>
    </source>
</reference>
<keyword evidence="3" id="KW-0963">Cytoplasm</keyword>
<comment type="similarity">
    <text evidence="2 6">Belongs to the AAA ATPase family.</text>
</comment>
<dbReference type="OrthoDB" id="27435at2759"/>
<dbReference type="PANTHER" id="PTHR23077:SF171">
    <property type="entry name" value="NUCLEAR VALOSIN-CONTAINING PROTEIN-LIKE"/>
    <property type="match status" value="1"/>
</dbReference>
<dbReference type="InterPro" id="IPR003960">
    <property type="entry name" value="ATPase_AAA_CS"/>
</dbReference>
<dbReference type="InterPro" id="IPR027417">
    <property type="entry name" value="P-loop_NTPase"/>
</dbReference>
<dbReference type="InterPro" id="IPR041569">
    <property type="entry name" value="AAA_lid_3"/>
</dbReference>
<evidence type="ECO:0000256" key="6">
    <source>
        <dbReference type="RuleBase" id="RU003651"/>
    </source>
</evidence>
<evidence type="ECO:0000256" key="3">
    <source>
        <dbReference type="ARBA" id="ARBA00022490"/>
    </source>
</evidence>
<protein>
    <submittedName>
        <fullName evidence="8">Vesicle-fusing ATPase, adenosinetriphosphatase</fullName>
    </submittedName>
</protein>
<evidence type="ECO:0000256" key="1">
    <source>
        <dbReference type="ARBA" id="ARBA00004496"/>
    </source>
</evidence>
<sequence length="504" mass="58440">MSVPSQKNVRTRITEMYMKEHLKNVNKIEEKHPKFSDLSYLTYLKQDVEKYILNPLLRSDVFQNYNIMPFKTVLLNGIKSVGKRFFLKSICLEYQLNFLDVFLEDEKGLKDCFRKCLDMEPCLIYLNGNFDEKEKLVYEMIRCIEKIENHKILVILGCKSKNLPENILKLTSHMINMRIPNENDRFEILESFKMNNIKNINLKEIAKLTPGFLPKELHELCVSAISESVFQKRDLQQIDFLIHLQSQRKISLDDIGALEKVKEEIRMNVVLPLEYPEKFRRMGIERTSGILLYGPPGCGKTMLAKAISNMLYCNFISISGPELINKYVGDTEKELREIFNRAKNQEPCVLFFDEIDSLCSKRGNNEFQTRVVNQILTLMDGIDEKGKVFIIGATNRIHALDKAVIRPGRFDKVLEVPLPSKNERIDILLKCIRNIPTDNIPCEKFDLDGFSGADIAGMVREAAMIALKENFHEDNIILREHHFIQAIKNMKTRSESISQFELIS</sequence>
<accession>A0A0R0M2N7</accession>
<dbReference type="InterPro" id="IPR050168">
    <property type="entry name" value="AAA_ATPase_domain"/>
</dbReference>
<dbReference type="GO" id="GO:0016887">
    <property type="term" value="F:ATP hydrolysis activity"/>
    <property type="evidence" value="ECO:0007669"/>
    <property type="project" value="InterPro"/>
</dbReference>
<dbReference type="Proteomes" id="UP000051530">
    <property type="component" value="Unassembled WGS sequence"/>
</dbReference>
<dbReference type="AlphaFoldDB" id="A0A0R0M2N7"/>
<gene>
    <name evidence="8" type="ORF">M153_507000143</name>
</gene>
<name>A0A0R0M2N7_9MICR</name>
<dbReference type="GO" id="GO:1990275">
    <property type="term" value="F:preribosome binding"/>
    <property type="evidence" value="ECO:0007669"/>
    <property type="project" value="TreeGrafter"/>
</dbReference>
<evidence type="ECO:0000313" key="8">
    <source>
        <dbReference type="EMBL" id="KRH93870.1"/>
    </source>
</evidence>
<dbReference type="GO" id="GO:0042254">
    <property type="term" value="P:ribosome biogenesis"/>
    <property type="evidence" value="ECO:0007669"/>
    <property type="project" value="TreeGrafter"/>
</dbReference>
<evidence type="ECO:0000256" key="5">
    <source>
        <dbReference type="ARBA" id="ARBA00022840"/>
    </source>
</evidence>
<evidence type="ECO:0000259" key="7">
    <source>
        <dbReference type="SMART" id="SM00382"/>
    </source>
</evidence>